<keyword evidence="1" id="KW-0812">Transmembrane</keyword>
<dbReference type="AlphaFoldDB" id="A0A2W3Z8N2"/>
<protein>
    <submittedName>
        <fullName evidence="2">Uncharacterized protein</fullName>
    </submittedName>
</protein>
<reference evidence="2 3" key="1">
    <citation type="submission" date="2017-11" db="EMBL/GenBank/DDBJ databases">
        <title>Draft genome sequence of Enterococcus plantarum TRW2 strain isolated from lettuce.</title>
        <authorList>
            <person name="Kim E.B."/>
            <person name="Marco M.L."/>
            <person name="Williams T.R."/>
            <person name="You I.H."/>
        </authorList>
    </citation>
    <scope>NUCLEOTIDE SEQUENCE [LARGE SCALE GENOMIC DNA]</scope>
    <source>
        <strain evidence="2 3">TRW2</strain>
    </source>
</reference>
<comment type="caution">
    <text evidence="2">The sequence shown here is derived from an EMBL/GenBank/DDBJ whole genome shotgun (WGS) entry which is preliminary data.</text>
</comment>
<feature type="non-terminal residue" evidence="2">
    <location>
        <position position="102"/>
    </location>
</feature>
<accession>A0A2W3Z8N2</accession>
<organism evidence="2 3">
    <name type="scientific">Enterococcus plantarum</name>
    <dbReference type="NCBI Taxonomy" id="1077675"/>
    <lineage>
        <taxon>Bacteria</taxon>
        <taxon>Bacillati</taxon>
        <taxon>Bacillota</taxon>
        <taxon>Bacilli</taxon>
        <taxon>Lactobacillales</taxon>
        <taxon>Enterococcaceae</taxon>
        <taxon>Enterococcus</taxon>
    </lineage>
</organism>
<gene>
    <name evidence="2" type="ORF">CI088_10050</name>
</gene>
<feature type="transmembrane region" description="Helical" evidence="1">
    <location>
        <begin position="49"/>
        <end position="74"/>
    </location>
</feature>
<proteinExistence type="predicted"/>
<evidence type="ECO:0000256" key="1">
    <source>
        <dbReference type="SAM" id="Phobius"/>
    </source>
</evidence>
<evidence type="ECO:0000313" key="3">
    <source>
        <dbReference type="Proteomes" id="UP000249828"/>
    </source>
</evidence>
<keyword evidence="1" id="KW-0472">Membrane</keyword>
<dbReference type="Proteomes" id="UP000249828">
    <property type="component" value="Unassembled WGS sequence"/>
</dbReference>
<dbReference type="EMBL" id="PIEU01000077">
    <property type="protein sequence ID" value="PZL72777.1"/>
    <property type="molecule type" value="Genomic_DNA"/>
</dbReference>
<evidence type="ECO:0000313" key="2">
    <source>
        <dbReference type="EMBL" id="PZL72777.1"/>
    </source>
</evidence>
<name>A0A2W3Z8N2_9ENTE</name>
<sequence length="102" mass="11204">SIRKLKKKAINYYKPILTTELFTIFMGAKPAQAAAVFTPPQNFLDGVQWLILAGQFGCVVYAAIKLFPVAWAFISNRQQKVEEGKDGVMNIAIGVAIVFVGL</sequence>
<keyword evidence="1" id="KW-1133">Transmembrane helix</keyword>
<keyword evidence="3" id="KW-1185">Reference proteome</keyword>
<feature type="non-terminal residue" evidence="2">
    <location>
        <position position="1"/>
    </location>
</feature>